<dbReference type="InterPro" id="IPR044814">
    <property type="entry name" value="Terpene_cyclase_plant_C1"/>
</dbReference>
<evidence type="ECO:0000259" key="4">
    <source>
        <dbReference type="Pfam" id="PF01397"/>
    </source>
</evidence>
<dbReference type="CDD" id="cd00684">
    <property type="entry name" value="Terpene_cyclase_plant_C1"/>
    <property type="match status" value="1"/>
</dbReference>
<dbReference type="Pfam" id="PF01397">
    <property type="entry name" value="Terpene_synth"/>
    <property type="match status" value="1"/>
</dbReference>
<dbReference type="InterPro" id="IPR036965">
    <property type="entry name" value="Terpene_synth_N_sf"/>
</dbReference>
<feature type="domain" description="Terpene synthase N-terminal" evidence="4">
    <location>
        <begin position="75"/>
        <end position="231"/>
    </location>
</feature>
<dbReference type="SUPFAM" id="SSF48239">
    <property type="entry name" value="Terpenoid cyclases/Protein prenyltransferases"/>
    <property type="match status" value="1"/>
</dbReference>
<evidence type="ECO:0000256" key="3">
    <source>
        <dbReference type="ARBA" id="ARBA00023239"/>
    </source>
</evidence>
<dbReference type="InterPro" id="IPR050148">
    <property type="entry name" value="Terpene_synthase-like"/>
</dbReference>
<dbReference type="GO" id="GO:0000287">
    <property type="term" value="F:magnesium ion binding"/>
    <property type="evidence" value="ECO:0007669"/>
    <property type="project" value="InterPro"/>
</dbReference>
<dbReference type="SUPFAM" id="SSF48576">
    <property type="entry name" value="Terpenoid synthases"/>
    <property type="match status" value="1"/>
</dbReference>
<keyword evidence="2" id="KW-0460">Magnesium</keyword>
<dbReference type="Gene3D" id="1.50.10.130">
    <property type="entry name" value="Terpene synthase, N-terminal domain"/>
    <property type="match status" value="1"/>
</dbReference>
<evidence type="ECO:0000313" key="6">
    <source>
        <dbReference type="EMBL" id="RVW26804.1"/>
    </source>
</evidence>
<dbReference type="PANTHER" id="PTHR31225:SF137">
    <property type="entry name" value="TERPENE SYNTHASE 11-RELATED"/>
    <property type="match status" value="1"/>
</dbReference>
<dbReference type="InterPro" id="IPR005630">
    <property type="entry name" value="Terpene_synthase_metal-bd"/>
</dbReference>
<dbReference type="AlphaFoldDB" id="A0A438CUC0"/>
<organism evidence="6 7">
    <name type="scientific">Vitis vinifera</name>
    <name type="common">Grape</name>
    <dbReference type="NCBI Taxonomy" id="29760"/>
    <lineage>
        <taxon>Eukaryota</taxon>
        <taxon>Viridiplantae</taxon>
        <taxon>Streptophyta</taxon>
        <taxon>Embryophyta</taxon>
        <taxon>Tracheophyta</taxon>
        <taxon>Spermatophyta</taxon>
        <taxon>Magnoliopsida</taxon>
        <taxon>eudicotyledons</taxon>
        <taxon>Gunneridae</taxon>
        <taxon>Pentapetalae</taxon>
        <taxon>rosids</taxon>
        <taxon>Vitales</taxon>
        <taxon>Vitaceae</taxon>
        <taxon>Viteae</taxon>
        <taxon>Vitis</taxon>
    </lineage>
</organism>
<sequence length="629" mass="71605">MAFNMSRFVTMPSHVLPSSFVAPSLQVSSSPCSWRTRPSPCTRCHLSPSSSSKPLLGSHDYSLLKSLTLSPHVVNSEADSSTRRMKEVKERTREAFYRAWDSRAAMEMVDTVERLGLSYHFEGEINALLQRFCDWNASEDLFTTALRFRLLRQNGFPTHSDVFGKFMDKNGKFKESLTEDIWGMLSLHEASHLGAKNEEVLAEAKEFTRIHLIQSMPHMEPHFSSHVGRALELPRHLRMARLEARNYIDEYSRESNPNSALLELAKLDFDMVQSLHQKELAEIVRWWKQLGLVDKLDFARDRPMECFLWTVGIFPDPRHSSCRIELTKAIAILLVFDDVYDSYGSLDELALFTDAVKRWDLGAMDQLPEYMKICYMALYNTTNDIAYRILKEHGWSVIEDLKRTVVGMGLLSIFTIEGVRLGFPGGVIMGWDCGPDWMDIFGAFLAEAHCFKGGHVPSLEEYLNNAVTTGGTYMALVHAFFLMGQGVTRENMAMLKPYPNIFSCSGKILRLWDDLGTAREEQERGDNASSIECYKREREREMDTVLDDEACRKHIRQMIQSLWVELNGELVASSALPLSIIKAAFNLSRTAQVIYQHGDDNKTSSVEDHVQALLFRPVSSNGHAQITMH</sequence>
<gene>
    <name evidence="6" type="primary">TPS11_3</name>
    <name evidence="6" type="ORF">CK203_099729</name>
</gene>
<dbReference type="InterPro" id="IPR008930">
    <property type="entry name" value="Terpenoid_cyclase/PrenylTrfase"/>
</dbReference>
<dbReference type="GO" id="GO:0016102">
    <property type="term" value="P:diterpenoid biosynthetic process"/>
    <property type="evidence" value="ECO:0007669"/>
    <property type="project" value="InterPro"/>
</dbReference>
<evidence type="ECO:0000313" key="7">
    <source>
        <dbReference type="Proteomes" id="UP000288805"/>
    </source>
</evidence>
<dbReference type="InterPro" id="IPR008949">
    <property type="entry name" value="Isoprenoid_synthase_dom_sf"/>
</dbReference>
<name>A0A438CUC0_VITVI</name>
<comment type="caution">
    <text evidence="6">The sequence shown here is derived from an EMBL/GenBank/DDBJ whole genome shotgun (WGS) entry which is preliminary data.</text>
</comment>
<dbReference type="Gene3D" id="1.10.600.10">
    <property type="entry name" value="Farnesyl Diphosphate Synthase"/>
    <property type="match status" value="2"/>
</dbReference>
<proteinExistence type="predicted"/>
<evidence type="ECO:0000259" key="5">
    <source>
        <dbReference type="Pfam" id="PF03936"/>
    </source>
</evidence>
<feature type="domain" description="Terpene synthase metal-binding" evidence="5">
    <location>
        <begin position="437"/>
        <end position="564"/>
    </location>
</feature>
<dbReference type="PANTHER" id="PTHR31225">
    <property type="entry name" value="OS04G0344100 PROTEIN-RELATED"/>
    <property type="match status" value="1"/>
</dbReference>
<dbReference type="GO" id="GO:0010333">
    <property type="term" value="F:terpene synthase activity"/>
    <property type="evidence" value="ECO:0007669"/>
    <property type="project" value="InterPro"/>
</dbReference>
<reference evidence="6 7" key="1">
    <citation type="journal article" date="2018" name="PLoS Genet.">
        <title>Population sequencing reveals clonal diversity and ancestral inbreeding in the grapevine cultivar Chardonnay.</title>
        <authorList>
            <person name="Roach M.J."/>
            <person name="Johnson D.L."/>
            <person name="Bohlmann J."/>
            <person name="van Vuuren H.J."/>
            <person name="Jones S.J."/>
            <person name="Pretorius I.S."/>
            <person name="Schmidt S.A."/>
            <person name="Borneman A.R."/>
        </authorList>
    </citation>
    <scope>NUCLEOTIDE SEQUENCE [LARGE SCALE GENOMIC DNA]</scope>
    <source>
        <strain evidence="7">cv. Chardonnay</strain>
        <tissue evidence="6">Leaf</tissue>
    </source>
</reference>
<protein>
    <submittedName>
        <fullName evidence="6">Putative terpene synthase 11</fullName>
    </submittedName>
</protein>
<dbReference type="Proteomes" id="UP000288805">
    <property type="component" value="Unassembled WGS sequence"/>
</dbReference>
<dbReference type="Pfam" id="PF03936">
    <property type="entry name" value="Terpene_synth_C"/>
    <property type="match status" value="2"/>
</dbReference>
<accession>A0A438CUC0</accession>
<evidence type="ECO:0000256" key="2">
    <source>
        <dbReference type="ARBA" id="ARBA00022842"/>
    </source>
</evidence>
<dbReference type="EMBL" id="QGNW01001983">
    <property type="protein sequence ID" value="RVW26804.1"/>
    <property type="molecule type" value="Genomic_DNA"/>
</dbReference>
<keyword evidence="1" id="KW-0479">Metal-binding</keyword>
<evidence type="ECO:0000256" key="1">
    <source>
        <dbReference type="ARBA" id="ARBA00022723"/>
    </source>
</evidence>
<feature type="domain" description="Terpene synthase metal-binding" evidence="5">
    <location>
        <begin position="288"/>
        <end position="404"/>
    </location>
</feature>
<dbReference type="InterPro" id="IPR001906">
    <property type="entry name" value="Terpene_synth_N"/>
</dbReference>
<keyword evidence="3" id="KW-0456">Lyase</keyword>
<dbReference type="FunFam" id="1.50.10.130:FF:000001">
    <property type="entry name" value="Isoprene synthase, chloroplastic"/>
    <property type="match status" value="1"/>
</dbReference>